<dbReference type="Gramene" id="TKW25997">
    <property type="protein sequence ID" value="TKW25997"/>
    <property type="gene ID" value="SEVIR_3G157401v2"/>
</dbReference>
<protein>
    <submittedName>
        <fullName evidence="1">Uncharacterized protein</fullName>
    </submittedName>
</protein>
<sequence length="29" mass="3227">MSLQKSAVSFLKLQRSAGSQRNTRRAAYA</sequence>
<name>A0A4U6VNE7_SETVI</name>
<evidence type="ECO:0000313" key="2">
    <source>
        <dbReference type="Proteomes" id="UP000298652"/>
    </source>
</evidence>
<dbReference type="EMBL" id="CM016554">
    <property type="protein sequence ID" value="TKW25997.1"/>
    <property type="molecule type" value="Genomic_DNA"/>
</dbReference>
<dbReference type="Proteomes" id="UP000298652">
    <property type="component" value="Chromosome 3"/>
</dbReference>
<organism evidence="1 2">
    <name type="scientific">Setaria viridis</name>
    <name type="common">Green bristlegrass</name>
    <name type="synonym">Setaria italica subsp. viridis</name>
    <dbReference type="NCBI Taxonomy" id="4556"/>
    <lineage>
        <taxon>Eukaryota</taxon>
        <taxon>Viridiplantae</taxon>
        <taxon>Streptophyta</taxon>
        <taxon>Embryophyta</taxon>
        <taxon>Tracheophyta</taxon>
        <taxon>Spermatophyta</taxon>
        <taxon>Magnoliopsida</taxon>
        <taxon>Liliopsida</taxon>
        <taxon>Poales</taxon>
        <taxon>Poaceae</taxon>
        <taxon>PACMAD clade</taxon>
        <taxon>Panicoideae</taxon>
        <taxon>Panicodae</taxon>
        <taxon>Paniceae</taxon>
        <taxon>Cenchrinae</taxon>
        <taxon>Setaria</taxon>
    </lineage>
</organism>
<accession>A0A4U6VNE7</accession>
<reference evidence="1" key="1">
    <citation type="submission" date="2019-03" db="EMBL/GenBank/DDBJ databases">
        <title>WGS assembly of Setaria viridis.</title>
        <authorList>
            <person name="Huang P."/>
            <person name="Jenkins J."/>
            <person name="Grimwood J."/>
            <person name="Barry K."/>
            <person name="Healey A."/>
            <person name="Mamidi S."/>
            <person name="Sreedasyam A."/>
            <person name="Shu S."/>
            <person name="Feldman M."/>
            <person name="Wu J."/>
            <person name="Yu Y."/>
            <person name="Chen C."/>
            <person name="Johnson J."/>
            <person name="Rokhsar D."/>
            <person name="Baxter I."/>
            <person name="Schmutz J."/>
            <person name="Brutnell T."/>
            <person name="Kellogg E."/>
        </authorList>
    </citation>
    <scope>NUCLEOTIDE SEQUENCE [LARGE SCALE GENOMIC DNA]</scope>
</reference>
<proteinExistence type="predicted"/>
<evidence type="ECO:0000313" key="1">
    <source>
        <dbReference type="EMBL" id="TKW25997.1"/>
    </source>
</evidence>
<gene>
    <name evidence="1" type="ORF">SEVIR_3G157401v2</name>
</gene>
<keyword evidence="2" id="KW-1185">Reference proteome</keyword>
<dbReference type="AlphaFoldDB" id="A0A4U6VNE7"/>